<protein>
    <submittedName>
        <fullName evidence="4">Uncharacterized protein</fullName>
    </submittedName>
</protein>
<dbReference type="EMBL" id="PYYB01000001">
    <property type="protein sequence ID" value="PTL58690.1"/>
    <property type="molecule type" value="Genomic_DNA"/>
</dbReference>
<dbReference type="Proteomes" id="UP000240739">
    <property type="component" value="Unassembled WGS sequence"/>
</dbReference>
<evidence type="ECO:0000313" key="4">
    <source>
        <dbReference type="EMBL" id="PTL58690.1"/>
    </source>
</evidence>
<keyword evidence="5" id="KW-1185">Reference proteome</keyword>
<evidence type="ECO:0000259" key="3">
    <source>
        <dbReference type="PROSITE" id="PS51832"/>
    </source>
</evidence>
<dbReference type="InterPro" id="IPR037522">
    <property type="entry name" value="HD_GYP_dom"/>
</dbReference>
<proteinExistence type="predicted"/>
<dbReference type="SUPFAM" id="SSF109604">
    <property type="entry name" value="HD-domain/PDEase-like"/>
    <property type="match status" value="1"/>
</dbReference>
<evidence type="ECO:0000313" key="5">
    <source>
        <dbReference type="Proteomes" id="UP000240739"/>
    </source>
</evidence>
<dbReference type="InterPro" id="IPR006674">
    <property type="entry name" value="HD_domain"/>
</dbReference>
<dbReference type="AlphaFoldDB" id="A0A2T4UHI0"/>
<feature type="domain" description="HD-GYP" evidence="3">
    <location>
        <begin position="50"/>
        <end position="245"/>
    </location>
</feature>
<accession>A0A2T4UHI0</accession>
<sequence>MDDTLDELATLRHQLQTHERLAADKERQLERYAADLRETFKQERARTEQLRASYMATVRALANAVERRDAYTGKHAERVAAYGLEFARAAGLKLAEDPEIEFGFLLHDVGKVGVPDAILFKPAPLDDAERRLMERHPVIGDEILREIDFLGVAKEVVRSHHERWDGTGYPDGLAGEAIPPAARIFAVADTLDALTTARPYRPGRSFAVAREIIVAGSGTQFDPAAVEAYGQVSDERLREIHDELS</sequence>
<comment type="caution">
    <text evidence="4">The sequence shown here is derived from an EMBL/GenBank/DDBJ whole genome shotgun (WGS) entry which is preliminary data.</text>
</comment>
<feature type="domain" description="HD" evidence="2">
    <location>
        <begin position="72"/>
        <end position="194"/>
    </location>
</feature>
<dbReference type="SMART" id="SM00471">
    <property type="entry name" value="HDc"/>
    <property type="match status" value="1"/>
</dbReference>
<dbReference type="CDD" id="cd00077">
    <property type="entry name" value="HDc"/>
    <property type="match status" value="1"/>
</dbReference>
<dbReference type="InterPro" id="IPR003607">
    <property type="entry name" value="HD/PDEase_dom"/>
</dbReference>
<dbReference type="InterPro" id="IPR052020">
    <property type="entry name" value="Cyclic_di-GMP/3'3'-cGAMP_PDE"/>
</dbReference>
<name>A0A2T4UHI0_9ACTN</name>
<evidence type="ECO:0000259" key="2">
    <source>
        <dbReference type="PROSITE" id="PS51831"/>
    </source>
</evidence>
<keyword evidence="1" id="KW-0175">Coiled coil</keyword>
<organism evidence="4 5">
    <name type="scientific">Paraconexibacter algicola</name>
    <dbReference type="NCBI Taxonomy" id="2133960"/>
    <lineage>
        <taxon>Bacteria</taxon>
        <taxon>Bacillati</taxon>
        <taxon>Actinomycetota</taxon>
        <taxon>Thermoleophilia</taxon>
        <taxon>Solirubrobacterales</taxon>
        <taxon>Paraconexibacteraceae</taxon>
        <taxon>Paraconexibacter</taxon>
    </lineage>
</organism>
<dbReference type="PROSITE" id="PS51831">
    <property type="entry name" value="HD"/>
    <property type="match status" value="1"/>
</dbReference>
<dbReference type="RefSeq" id="WP_107567127.1">
    <property type="nucleotide sequence ID" value="NZ_PYYB01000001.1"/>
</dbReference>
<dbReference type="PANTHER" id="PTHR45228">
    <property type="entry name" value="CYCLIC DI-GMP PHOSPHODIESTERASE TM_0186-RELATED"/>
    <property type="match status" value="1"/>
</dbReference>
<gene>
    <name evidence="4" type="ORF">C7Y72_03010</name>
</gene>
<evidence type="ECO:0000256" key="1">
    <source>
        <dbReference type="SAM" id="Coils"/>
    </source>
</evidence>
<feature type="coiled-coil region" evidence="1">
    <location>
        <begin position="1"/>
        <end position="42"/>
    </location>
</feature>
<dbReference type="OrthoDB" id="9802066at2"/>
<dbReference type="PROSITE" id="PS51832">
    <property type="entry name" value="HD_GYP"/>
    <property type="match status" value="1"/>
</dbReference>
<dbReference type="Pfam" id="PF13487">
    <property type="entry name" value="HD_5"/>
    <property type="match status" value="1"/>
</dbReference>
<reference evidence="4 5" key="1">
    <citation type="submission" date="2018-03" db="EMBL/GenBank/DDBJ databases">
        <title>Aquarubrobacter algicola gen. nov., sp. nov., a novel actinobacterium isolated from shallow eutrophic lake during the end of cyanobacterial harmful algal blooms.</title>
        <authorList>
            <person name="Chun S.J."/>
        </authorList>
    </citation>
    <scope>NUCLEOTIDE SEQUENCE [LARGE SCALE GENOMIC DNA]</scope>
    <source>
        <strain evidence="4 5">Seoho-28</strain>
    </source>
</reference>
<dbReference type="Gene3D" id="1.10.3210.10">
    <property type="entry name" value="Hypothetical protein af1432"/>
    <property type="match status" value="1"/>
</dbReference>